<sequence length="63" mass="7133">MNATSIDSVSELSEARHRVEAYCQSLVDTSEARWWVNDDGDVELHMESGEAYLFGELGVTRLR</sequence>
<comment type="caution">
    <text evidence="1">The sequence shown here is derived from an EMBL/GenBank/DDBJ whole genome shotgun (WGS) entry which is preliminary data.</text>
</comment>
<dbReference type="Proteomes" id="UP001629392">
    <property type="component" value="Unassembled WGS sequence"/>
</dbReference>
<dbReference type="EMBL" id="JAQQCL010000017">
    <property type="protein sequence ID" value="MFM0718945.1"/>
    <property type="molecule type" value="Genomic_DNA"/>
</dbReference>
<reference evidence="1 2" key="1">
    <citation type="journal article" date="2024" name="Chem. Sci.">
        <title>Discovery of megapolipeptins by genome mining of a Burkholderiales bacteria collection.</title>
        <authorList>
            <person name="Paulo B.S."/>
            <person name="Recchia M.J.J."/>
            <person name="Lee S."/>
            <person name="Fergusson C.H."/>
            <person name="Romanowski S.B."/>
            <person name="Hernandez A."/>
            <person name="Krull N."/>
            <person name="Liu D.Y."/>
            <person name="Cavanagh H."/>
            <person name="Bos A."/>
            <person name="Gray C.A."/>
            <person name="Murphy B.T."/>
            <person name="Linington R.G."/>
            <person name="Eustaquio A.S."/>
        </authorList>
    </citation>
    <scope>NUCLEOTIDE SEQUENCE [LARGE SCALE GENOMIC DNA]</scope>
    <source>
        <strain evidence="1 2">RL17-350-BIC-E</strain>
    </source>
</reference>
<keyword evidence="2" id="KW-1185">Reference proteome</keyword>
<organism evidence="1 2">
    <name type="scientific">Paraburkholderia strydomiana</name>
    <dbReference type="NCBI Taxonomy" id="1245417"/>
    <lineage>
        <taxon>Bacteria</taxon>
        <taxon>Pseudomonadati</taxon>
        <taxon>Pseudomonadota</taxon>
        <taxon>Betaproteobacteria</taxon>
        <taxon>Burkholderiales</taxon>
        <taxon>Burkholderiaceae</taxon>
        <taxon>Paraburkholderia</taxon>
    </lineage>
</organism>
<name>A0ABW9EJK5_9BURK</name>
<accession>A0ABW9EJK5</accession>
<gene>
    <name evidence="1" type="ORF">PQQ73_21675</name>
</gene>
<evidence type="ECO:0000313" key="2">
    <source>
        <dbReference type="Proteomes" id="UP001629392"/>
    </source>
</evidence>
<protein>
    <submittedName>
        <fullName evidence="1">Uncharacterized protein</fullName>
    </submittedName>
</protein>
<evidence type="ECO:0000313" key="1">
    <source>
        <dbReference type="EMBL" id="MFM0718945.1"/>
    </source>
</evidence>
<proteinExistence type="predicted"/>
<dbReference type="RefSeq" id="WP_408154960.1">
    <property type="nucleotide sequence ID" value="NZ_JAQQCL010000017.1"/>
</dbReference>